<protein>
    <submittedName>
        <fullName evidence="3">Tyrosine-type recombinase/integrase</fullName>
    </submittedName>
</protein>
<dbReference type="Gene3D" id="1.10.443.10">
    <property type="entry name" value="Intergrase catalytic core"/>
    <property type="match status" value="1"/>
</dbReference>
<gene>
    <name evidence="3" type="ORF">HCN51_48155</name>
</gene>
<dbReference type="Proteomes" id="UP000696294">
    <property type="component" value="Unassembled WGS sequence"/>
</dbReference>
<proteinExistence type="predicted"/>
<sequence length="143" mass="15938">MVDRIETFHELKGRRHRRADPRTHARPLRDRAIIYLLFGTGLRRAELVGLDLDHLQPAEADRLRQAKKARLAGVRGKGRTVFLGRHARHALADYLQHERPGDATASTPPTALFLSAASIAAHRPDGRLSPRSINTIVGERPPA</sequence>
<name>A0ABX1BPB3_9ACTN</name>
<dbReference type="InterPro" id="IPR002104">
    <property type="entry name" value="Integrase_catalytic"/>
</dbReference>
<evidence type="ECO:0000256" key="1">
    <source>
        <dbReference type="ARBA" id="ARBA00023172"/>
    </source>
</evidence>
<accession>A0ABX1BPB3</accession>
<evidence type="ECO:0000313" key="4">
    <source>
        <dbReference type="Proteomes" id="UP000696294"/>
    </source>
</evidence>
<evidence type="ECO:0000259" key="2">
    <source>
        <dbReference type="PROSITE" id="PS51898"/>
    </source>
</evidence>
<keyword evidence="4" id="KW-1185">Reference proteome</keyword>
<feature type="domain" description="Tyr recombinase" evidence="2">
    <location>
        <begin position="1"/>
        <end position="143"/>
    </location>
</feature>
<dbReference type="SUPFAM" id="SSF56349">
    <property type="entry name" value="DNA breaking-rejoining enzymes"/>
    <property type="match status" value="1"/>
</dbReference>
<dbReference type="EMBL" id="JAATEP010000059">
    <property type="protein sequence ID" value="NJP97116.1"/>
    <property type="molecule type" value="Genomic_DNA"/>
</dbReference>
<keyword evidence="1" id="KW-0233">DNA recombination</keyword>
<dbReference type="PROSITE" id="PS51898">
    <property type="entry name" value="TYR_RECOMBINASE"/>
    <property type="match status" value="1"/>
</dbReference>
<dbReference type="InterPro" id="IPR011010">
    <property type="entry name" value="DNA_brk_join_enz"/>
</dbReference>
<dbReference type="InterPro" id="IPR013762">
    <property type="entry name" value="Integrase-like_cat_sf"/>
</dbReference>
<evidence type="ECO:0000313" key="3">
    <source>
        <dbReference type="EMBL" id="NJP97116.1"/>
    </source>
</evidence>
<dbReference type="Pfam" id="PF00589">
    <property type="entry name" value="Phage_integrase"/>
    <property type="match status" value="1"/>
</dbReference>
<dbReference type="RefSeq" id="WP_168018814.1">
    <property type="nucleotide sequence ID" value="NZ_JAATEP010000059.1"/>
</dbReference>
<comment type="caution">
    <text evidence="3">The sequence shown here is derived from an EMBL/GenBank/DDBJ whole genome shotgun (WGS) entry which is preliminary data.</text>
</comment>
<reference evidence="3 4" key="1">
    <citation type="submission" date="2020-03" db="EMBL/GenBank/DDBJ databases">
        <title>WGS of actinomycetes isolated from Thailand.</title>
        <authorList>
            <person name="Thawai C."/>
        </authorList>
    </citation>
    <scope>NUCLEOTIDE SEQUENCE [LARGE SCALE GENOMIC DNA]</scope>
    <source>
        <strain evidence="3 4">FMUSA5-5</strain>
    </source>
</reference>
<organism evidence="3 4">
    <name type="scientific">Nonomuraea composti</name>
    <dbReference type="NCBI Taxonomy" id="2720023"/>
    <lineage>
        <taxon>Bacteria</taxon>
        <taxon>Bacillati</taxon>
        <taxon>Actinomycetota</taxon>
        <taxon>Actinomycetes</taxon>
        <taxon>Streptosporangiales</taxon>
        <taxon>Streptosporangiaceae</taxon>
        <taxon>Nonomuraea</taxon>
    </lineage>
</organism>